<dbReference type="NCBIfam" id="TIGR03696">
    <property type="entry name" value="Rhs_assc_core"/>
    <property type="match status" value="1"/>
</dbReference>
<reference evidence="2 3" key="1">
    <citation type="submission" date="2019-04" db="EMBL/GenBank/DDBJ databases">
        <title>Sphingobacterium olei sp. nov., isolated from oil-contaminated soil.</title>
        <authorList>
            <person name="Liu B."/>
        </authorList>
    </citation>
    <scope>NUCLEOTIDE SEQUENCE [LARGE SCALE GENOMIC DNA]</scope>
    <source>
        <strain evidence="2 3">Y3L14</strain>
    </source>
</reference>
<dbReference type="AlphaFoldDB" id="A0A4U0H1Z4"/>
<dbReference type="OrthoDB" id="1191296at2"/>
<evidence type="ECO:0000313" key="3">
    <source>
        <dbReference type="Proteomes" id="UP000309872"/>
    </source>
</evidence>
<sequence length="1150" mass="128978">MIKTCCRITNTITDLRTMEMKKLLTIILLALLTVVTHGQSSNLELNTYSNQTSIRALQSIVLKPGFHIPSGKNVLLSIQQKPNIVSIPSSNQNYILTRTFRIPVKVAELGQVRTIEEENQTVQYFDGLGRPSQVVGLMASPEHRDIVQHIEYDGFGRKTHQYLPYVHSTGNGSYKTGGSTNVTSFYSKSSGNDIAGIVRTPNPYAVTVFENNPLDRVLEQGSPGAVWQPGTSRTANSGRTVVTDYGTNISNDVHLWKVNADDKSADGSGYYLPGKLYKTVVKDENWVSGKAGTVEEYKDFDDRAVLRRIWETESKKLETHYVYDIFGDLRYVVPPTVTGTGFTEASGDPVFDKYIYAYRYDEQRRLKEKKVPGKGREYVIYNKNDQPVLTQDSVQRVSGKWSYTKYDAFGRVTETGIYTNTASTQRTYMQVRALADAVTPQWEERMGSAAYTNRTFPTSGKTVHVVNYYDDYGFKASTVLAASGGLDSTAMVEGLLTGTKVSRDDGSAALLTVNYYDRRARMIESVSDNHLGGVDRATNTYSFTGELLTSRHQHQGSTSGAVTTLLTTNEYDHVGRLIETKKKVNAQAEVIQSQLVYNEIGQLKQKNLHSENSGTNFIYSIDYTYNERGWTKRIASPHFTEELRYNDPASGGTAQYNGNISQQLWGHGATTSSTFSYTYDKLNRLKNGTSTGTVMSEILTYDDMGNISTLTRDNSTAINYTYTGNRLTALTGGLNGSYLYDVNGNATLDRTAMAFTYNHLNLPKTATKSGTSVTYLYNAFGTKLRKASTVGGTTTQRDYIGGIEYNKVGSDPSTIEMMHTEEGYLQNSGGTYTYHYNLTDHLGNVRATLQRTTATTGTVIQKHDYYPFGKSKAIVTSGINKYLYNGKEVQGELGGQLDYGARFYDAEIGRWNVVDPLAEQGRRWSPYRYAYDNPLRFIDPDGMLEDDFVFDEEGRFKRIVENNEPDKLVIENSKTGKSSSYEFNDPKTDVAAIKYNMKKFGDDFKNISFINFVSQGDINDMMNESGVEKMHWLFRPLFTLANSHGGPLDFSVYHLPRYFDDTLVENYNFDTELLKDKGPIYIFNNYGTAYNMFDAGNWLWGYAQQTLGTSSGQSIKWGTLYNYQDSKADKRAITEGWSYGAGFRKVVHGR</sequence>
<dbReference type="Gene3D" id="2.180.10.10">
    <property type="entry name" value="RHS repeat-associated core"/>
    <property type="match status" value="1"/>
</dbReference>
<evidence type="ECO:0000313" key="2">
    <source>
        <dbReference type="EMBL" id="TJY65605.1"/>
    </source>
</evidence>
<keyword evidence="3" id="KW-1185">Reference proteome</keyword>
<accession>A0A4U0H1Z4</accession>
<proteinExistence type="predicted"/>
<dbReference type="Proteomes" id="UP000309872">
    <property type="component" value="Unassembled WGS sequence"/>
</dbReference>
<dbReference type="InterPro" id="IPR045619">
    <property type="entry name" value="DUF6443"/>
</dbReference>
<name>A0A4U0H1Z4_9SPHI</name>
<dbReference type="EMBL" id="SUKA01000003">
    <property type="protein sequence ID" value="TJY65605.1"/>
    <property type="molecule type" value="Genomic_DNA"/>
</dbReference>
<gene>
    <name evidence="2" type="ORF">FAZ19_10750</name>
</gene>
<organism evidence="2 3">
    <name type="scientific">Sphingobacterium alkalisoli</name>
    <dbReference type="NCBI Taxonomy" id="1874115"/>
    <lineage>
        <taxon>Bacteria</taxon>
        <taxon>Pseudomonadati</taxon>
        <taxon>Bacteroidota</taxon>
        <taxon>Sphingobacteriia</taxon>
        <taxon>Sphingobacteriales</taxon>
        <taxon>Sphingobacteriaceae</taxon>
        <taxon>Sphingobacterium</taxon>
    </lineage>
</organism>
<protein>
    <submittedName>
        <fullName evidence="2">RHS repeat-associated core domain-containing protein</fullName>
    </submittedName>
</protein>
<comment type="caution">
    <text evidence="2">The sequence shown here is derived from an EMBL/GenBank/DDBJ whole genome shotgun (WGS) entry which is preliminary data.</text>
</comment>
<dbReference type="Pfam" id="PF20041">
    <property type="entry name" value="DUF6443"/>
    <property type="match status" value="1"/>
</dbReference>
<dbReference type="InterPro" id="IPR022385">
    <property type="entry name" value="Rhs_assc_core"/>
</dbReference>
<evidence type="ECO:0000259" key="1">
    <source>
        <dbReference type="Pfam" id="PF20041"/>
    </source>
</evidence>
<feature type="domain" description="DUF6443" evidence="1">
    <location>
        <begin position="99"/>
        <end position="237"/>
    </location>
</feature>